<dbReference type="Proteomes" id="UP000011668">
    <property type="component" value="Unassembled WGS sequence"/>
</dbReference>
<feature type="region of interest" description="Disordered" evidence="1">
    <location>
        <begin position="18"/>
        <end position="40"/>
    </location>
</feature>
<accession>L8X7S4</accession>
<gene>
    <name evidence="2" type="ORF">AG1IA_00844</name>
</gene>
<name>L8X7S4_THACA</name>
<protein>
    <submittedName>
        <fullName evidence="2">Uncharacterized protein</fullName>
    </submittedName>
</protein>
<feature type="region of interest" description="Disordered" evidence="1">
    <location>
        <begin position="63"/>
        <end position="85"/>
    </location>
</feature>
<dbReference type="HOGENOM" id="CLU_2098484_0_0_1"/>
<evidence type="ECO:0000313" key="2">
    <source>
        <dbReference type="EMBL" id="ELU45123.1"/>
    </source>
</evidence>
<organism evidence="2 3">
    <name type="scientific">Thanatephorus cucumeris (strain AG1-IA)</name>
    <name type="common">Rice sheath blight fungus</name>
    <name type="synonym">Rhizoctonia solani</name>
    <dbReference type="NCBI Taxonomy" id="983506"/>
    <lineage>
        <taxon>Eukaryota</taxon>
        <taxon>Fungi</taxon>
        <taxon>Dikarya</taxon>
        <taxon>Basidiomycota</taxon>
        <taxon>Agaricomycotina</taxon>
        <taxon>Agaricomycetes</taxon>
        <taxon>Cantharellales</taxon>
        <taxon>Ceratobasidiaceae</taxon>
        <taxon>Rhizoctonia</taxon>
        <taxon>Rhizoctonia solani AG-1</taxon>
    </lineage>
</organism>
<evidence type="ECO:0000313" key="3">
    <source>
        <dbReference type="Proteomes" id="UP000011668"/>
    </source>
</evidence>
<comment type="caution">
    <text evidence="2">The sequence shown here is derived from an EMBL/GenBank/DDBJ whole genome shotgun (WGS) entry which is preliminary data.</text>
</comment>
<keyword evidence="3" id="KW-1185">Reference proteome</keyword>
<proteinExistence type="predicted"/>
<evidence type="ECO:0000256" key="1">
    <source>
        <dbReference type="SAM" id="MobiDB-lite"/>
    </source>
</evidence>
<sequence length="116" mass="12998">MEAATLHVVRIYSEHRSWVRSGRRAGQSHRGDNSECGDQGGEEFYYSDCEYLTGSGFPPRYLRIGPIKPNDGSNKSRPSSRPKFNADVVAGSQLGRLSSFELFITNGSFLLMRDTY</sequence>
<reference evidence="2 3" key="1">
    <citation type="journal article" date="2013" name="Nat. Commun.">
        <title>The evolution and pathogenic mechanisms of the rice sheath blight pathogen.</title>
        <authorList>
            <person name="Zheng A."/>
            <person name="Lin R."/>
            <person name="Xu L."/>
            <person name="Qin P."/>
            <person name="Tang C."/>
            <person name="Ai P."/>
            <person name="Zhang D."/>
            <person name="Liu Y."/>
            <person name="Sun Z."/>
            <person name="Feng H."/>
            <person name="Wang Y."/>
            <person name="Chen Y."/>
            <person name="Liang X."/>
            <person name="Fu R."/>
            <person name="Li Q."/>
            <person name="Zhang J."/>
            <person name="Yu X."/>
            <person name="Xie Z."/>
            <person name="Ding L."/>
            <person name="Guan P."/>
            <person name="Tang J."/>
            <person name="Liang Y."/>
            <person name="Wang S."/>
            <person name="Deng Q."/>
            <person name="Li S."/>
            <person name="Zhu J."/>
            <person name="Wang L."/>
            <person name="Liu H."/>
            <person name="Li P."/>
        </authorList>
    </citation>
    <scope>NUCLEOTIDE SEQUENCE [LARGE SCALE GENOMIC DNA]</scope>
    <source>
        <strain evidence="3">AG-1 IA</strain>
    </source>
</reference>
<dbReference type="EMBL" id="AFRT01000180">
    <property type="protein sequence ID" value="ELU45123.1"/>
    <property type="molecule type" value="Genomic_DNA"/>
</dbReference>
<dbReference type="AlphaFoldDB" id="L8X7S4"/>